<name>A0A2T5M5D1_9EURO</name>
<protein>
    <submittedName>
        <fullName evidence="1">Uncharacterized protein</fullName>
    </submittedName>
</protein>
<accession>A0A2T5M5D1</accession>
<organism evidence="1 2">
    <name type="scientific">Aspergillus ochraceoroseus IBT 24754</name>
    <dbReference type="NCBI Taxonomy" id="1392256"/>
    <lineage>
        <taxon>Eukaryota</taxon>
        <taxon>Fungi</taxon>
        <taxon>Dikarya</taxon>
        <taxon>Ascomycota</taxon>
        <taxon>Pezizomycotina</taxon>
        <taxon>Eurotiomycetes</taxon>
        <taxon>Eurotiomycetidae</taxon>
        <taxon>Eurotiales</taxon>
        <taxon>Aspergillaceae</taxon>
        <taxon>Aspergillus</taxon>
        <taxon>Aspergillus subgen. Nidulantes</taxon>
    </lineage>
</organism>
<dbReference type="EMBL" id="MSFN02000001">
    <property type="protein sequence ID" value="PTU23724.1"/>
    <property type="molecule type" value="Genomic_DNA"/>
</dbReference>
<comment type="caution">
    <text evidence="1">The sequence shown here is derived from an EMBL/GenBank/DDBJ whole genome shotgun (WGS) entry which is preliminary data.</text>
</comment>
<evidence type="ECO:0000313" key="2">
    <source>
        <dbReference type="Proteomes" id="UP000244073"/>
    </source>
</evidence>
<proteinExistence type="predicted"/>
<dbReference type="VEuPathDB" id="FungiDB:P175DRAFT_02938"/>
<dbReference type="Proteomes" id="UP000244073">
    <property type="component" value="Unassembled WGS sequence"/>
</dbReference>
<dbReference type="RefSeq" id="XP_040755116.1">
    <property type="nucleotide sequence ID" value="XM_040892792.1"/>
</dbReference>
<dbReference type="AlphaFoldDB" id="A0A2T5M5D1"/>
<reference evidence="1 2" key="1">
    <citation type="journal article" date="2018" name="Proc. Natl. Acad. Sci. U.S.A.">
        <title>Linking secondary metabolites to gene clusters through genome sequencing of six diverse Aspergillus species.</title>
        <authorList>
            <person name="Kaerboelling I."/>
            <person name="Vesth T.C."/>
            <person name="Frisvad J.C."/>
            <person name="Nybo J.L."/>
            <person name="Theobald S."/>
            <person name="Kuo A."/>
            <person name="Bowyer P."/>
            <person name="Matsuda Y."/>
            <person name="Mondo S."/>
            <person name="Lyhne E.K."/>
            <person name="Kogle M.E."/>
            <person name="Clum A."/>
            <person name="Lipzen A."/>
            <person name="Salamov A."/>
            <person name="Ngan C.Y."/>
            <person name="Daum C."/>
            <person name="Chiniquy J."/>
            <person name="Barry K."/>
            <person name="LaButti K."/>
            <person name="Haridas S."/>
            <person name="Simmons B.A."/>
            <person name="Magnuson J.K."/>
            <person name="Mortensen U.H."/>
            <person name="Larsen T.O."/>
            <person name="Grigoriev I.V."/>
            <person name="Baker S.E."/>
            <person name="Andersen M.R."/>
        </authorList>
    </citation>
    <scope>NUCLEOTIDE SEQUENCE [LARGE SCALE GENOMIC DNA]</scope>
    <source>
        <strain evidence="1 2">IBT 24754</strain>
    </source>
</reference>
<dbReference type="GeneID" id="63809674"/>
<sequence length="152" mass="16868">MFVDAISVSRGRSKTHLARRLTSNLTLECASSMVLNVADSWSSSRHYSRSIATAQKSREGGAPCLIEGSEAWSSSGWAEALSRGCVVVVCCLINIHISMSRLTQVYHVQGQLPMAFDNEHMMHSILCVAARQRSYLQPQDPRHRTAEILTTY</sequence>
<gene>
    <name evidence="1" type="ORF">P175DRAFT_02938</name>
</gene>
<evidence type="ECO:0000313" key="1">
    <source>
        <dbReference type="EMBL" id="PTU23724.1"/>
    </source>
</evidence>